<organism evidence="1 2">
    <name type="scientific">Shewanella dokdonensis</name>
    <dbReference type="NCBI Taxonomy" id="712036"/>
    <lineage>
        <taxon>Bacteria</taxon>
        <taxon>Pseudomonadati</taxon>
        <taxon>Pseudomonadota</taxon>
        <taxon>Gammaproteobacteria</taxon>
        <taxon>Alteromonadales</taxon>
        <taxon>Shewanellaceae</taxon>
        <taxon>Shewanella</taxon>
    </lineage>
</organism>
<protein>
    <recommendedName>
        <fullName evidence="3">Baseplate assembly protein</fullName>
    </recommendedName>
</protein>
<reference evidence="1 2" key="1">
    <citation type="journal article" date="2012" name="Int. J. Syst. Evol. Microbiol.">
        <title>Shewanella dokdonensis sp. nov., isolated from seawater.</title>
        <authorList>
            <person name="Sung H.R."/>
            <person name="Yoon J.H."/>
            <person name="Ghim S.Y."/>
        </authorList>
    </citation>
    <scope>NUCLEOTIDE SEQUENCE [LARGE SCALE GENOMIC DNA]</scope>
    <source>
        <strain evidence="1 2">DSM 23626</strain>
    </source>
</reference>
<dbReference type="Proteomes" id="UP000676428">
    <property type="component" value="Chromosome"/>
</dbReference>
<proteinExistence type="predicted"/>
<sequence>MIELPRGRAALFAGPDPTVVVSSAITAVKAYINDNRRLGRSVTLSGLYAALHVGGVQRVELRSPTADVHCSINQAAFCDDIQVVYGGIAQ</sequence>
<evidence type="ECO:0008006" key="3">
    <source>
        <dbReference type="Google" id="ProtNLM"/>
    </source>
</evidence>
<evidence type="ECO:0000313" key="2">
    <source>
        <dbReference type="Proteomes" id="UP000676428"/>
    </source>
</evidence>
<gene>
    <name evidence="1" type="ORF">KHX94_00005</name>
</gene>
<dbReference type="EMBL" id="CP074572">
    <property type="protein sequence ID" value="QVK23268.1"/>
    <property type="molecule type" value="Genomic_DNA"/>
</dbReference>
<name>A0ABX8DEV2_9GAMM</name>
<evidence type="ECO:0000313" key="1">
    <source>
        <dbReference type="EMBL" id="QVK23268.1"/>
    </source>
</evidence>
<keyword evidence="2" id="KW-1185">Reference proteome</keyword>
<dbReference type="RefSeq" id="WP_213681905.1">
    <property type="nucleotide sequence ID" value="NZ_CP074572.1"/>
</dbReference>
<accession>A0ABX8DEV2</accession>